<dbReference type="EMBL" id="LT559118">
    <property type="protein sequence ID" value="SBO99366.1"/>
    <property type="molecule type" value="Genomic_DNA"/>
</dbReference>
<evidence type="ECO:0000313" key="2">
    <source>
        <dbReference type="EMBL" id="SBO99366.1"/>
    </source>
</evidence>
<sequence length="51" mass="5110">MPGVRPSRSGDPTSDWPRHLAGGRGGGAGADAVARTLLLRGATATDLHVSS</sequence>
<organism evidence="2">
    <name type="scientific">Nonomuraea gerenzanensis</name>
    <dbReference type="NCBI Taxonomy" id="93944"/>
    <lineage>
        <taxon>Bacteria</taxon>
        <taxon>Bacillati</taxon>
        <taxon>Actinomycetota</taxon>
        <taxon>Actinomycetes</taxon>
        <taxon>Streptosporangiales</taxon>
        <taxon>Streptosporangiaceae</taxon>
        <taxon>Nonomuraea</taxon>
    </lineage>
</organism>
<reference evidence="2" key="1">
    <citation type="submission" date="2016-04" db="EMBL/GenBank/DDBJ databases">
        <authorList>
            <person name="Evans L.H."/>
            <person name="Alamgir A."/>
            <person name="Owens N."/>
            <person name="Weber N.D."/>
            <person name="Virtaneva K."/>
            <person name="Barbian K."/>
            <person name="Babar A."/>
            <person name="Rosenke K."/>
        </authorList>
    </citation>
    <scope>NUCLEOTIDE SEQUENCE</scope>
    <source>
        <strain evidence="2">Nono1</strain>
    </source>
</reference>
<feature type="region of interest" description="Disordered" evidence="1">
    <location>
        <begin position="1"/>
        <end position="29"/>
    </location>
</feature>
<proteinExistence type="predicted"/>
<name>A0A1M4EKK6_9ACTN</name>
<gene>
    <name evidence="2" type="ORF">BN4615_P8882</name>
</gene>
<protein>
    <submittedName>
        <fullName evidence="2">Uncharacterized protein</fullName>
    </submittedName>
</protein>
<accession>A0A1M4EKK6</accession>
<evidence type="ECO:0000256" key="1">
    <source>
        <dbReference type="SAM" id="MobiDB-lite"/>
    </source>
</evidence>
<dbReference type="AlphaFoldDB" id="A0A1M4EKK6"/>